<keyword evidence="5 7" id="KW-1133">Transmembrane helix</keyword>
<protein>
    <recommendedName>
        <fullName evidence="7">UPF0056 membrane protein</fullName>
    </recommendedName>
</protein>
<dbReference type="EMBL" id="JACHEO010000010">
    <property type="protein sequence ID" value="MBB5348276.1"/>
    <property type="molecule type" value="Genomic_DNA"/>
</dbReference>
<proteinExistence type="inferred from homology"/>
<organism evidence="8 9">
    <name type="scientific">Desulfoprunum benzoelyticum</name>
    <dbReference type="NCBI Taxonomy" id="1506996"/>
    <lineage>
        <taxon>Bacteria</taxon>
        <taxon>Pseudomonadati</taxon>
        <taxon>Thermodesulfobacteriota</taxon>
        <taxon>Desulfobulbia</taxon>
        <taxon>Desulfobulbales</taxon>
        <taxon>Desulfobulbaceae</taxon>
        <taxon>Desulfoprunum</taxon>
    </lineage>
</organism>
<evidence type="ECO:0000313" key="8">
    <source>
        <dbReference type="EMBL" id="MBB5348276.1"/>
    </source>
</evidence>
<comment type="caution">
    <text evidence="8">The sequence shown here is derived from an EMBL/GenBank/DDBJ whole genome shotgun (WGS) entry which is preliminary data.</text>
</comment>
<feature type="transmembrane region" description="Helical" evidence="7">
    <location>
        <begin position="46"/>
        <end position="70"/>
    </location>
</feature>
<dbReference type="Pfam" id="PF01914">
    <property type="entry name" value="MarC"/>
    <property type="match status" value="1"/>
</dbReference>
<dbReference type="GO" id="GO:0005886">
    <property type="term" value="C:plasma membrane"/>
    <property type="evidence" value="ECO:0007669"/>
    <property type="project" value="UniProtKB-SubCell"/>
</dbReference>
<dbReference type="InterPro" id="IPR002771">
    <property type="entry name" value="Multi_antbiot-R_MarC"/>
</dbReference>
<gene>
    <name evidence="8" type="ORF">HNQ81_002007</name>
</gene>
<evidence type="ECO:0000256" key="1">
    <source>
        <dbReference type="ARBA" id="ARBA00004651"/>
    </source>
</evidence>
<evidence type="ECO:0000256" key="5">
    <source>
        <dbReference type="ARBA" id="ARBA00022989"/>
    </source>
</evidence>
<accession>A0A840UTW0</accession>
<evidence type="ECO:0000256" key="2">
    <source>
        <dbReference type="ARBA" id="ARBA00009784"/>
    </source>
</evidence>
<dbReference type="AlphaFoldDB" id="A0A840UTW0"/>
<comment type="subcellular location">
    <subcellularLocation>
        <location evidence="1 7">Cell membrane</location>
        <topology evidence="1 7">Multi-pass membrane protein</topology>
    </subcellularLocation>
</comment>
<feature type="transmembrane region" description="Helical" evidence="7">
    <location>
        <begin position="116"/>
        <end position="139"/>
    </location>
</feature>
<evidence type="ECO:0000256" key="3">
    <source>
        <dbReference type="ARBA" id="ARBA00022475"/>
    </source>
</evidence>
<evidence type="ECO:0000313" key="9">
    <source>
        <dbReference type="Proteomes" id="UP000539642"/>
    </source>
</evidence>
<dbReference type="NCBIfam" id="TIGR00427">
    <property type="entry name" value="NAAT family transporter"/>
    <property type="match status" value="1"/>
</dbReference>
<keyword evidence="9" id="KW-1185">Reference proteome</keyword>
<keyword evidence="4 7" id="KW-0812">Transmembrane</keyword>
<feature type="transmembrane region" description="Helical" evidence="7">
    <location>
        <begin position="12"/>
        <end position="34"/>
    </location>
</feature>
<feature type="transmembrane region" description="Helical" evidence="7">
    <location>
        <begin position="76"/>
        <end position="95"/>
    </location>
</feature>
<evidence type="ECO:0000256" key="6">
    <source>
        <dbReference type="ARBA" id="ARBA00023136"/>
    </source>
</evidence>
<evidence type="ECO:0000256" key="4">
    <source>
        <dbReference type="ARBA" id="ARBA00022692"/>
    </source>
</evidence>
<comment type="similarity">
    <text evidence="2 7">Belongs to the UPF0056 (MarC) family.</text>
</comment>
<dbReference type="NCBIfam" id="NF008320">
    <property type="entry name" value="PRK11111.1"/>
    <property type="match status" value="1"/>
</dbReference>
<sequence>METGNFNEYFKFFIALLAIVNPVGTIPIFINMTANQDEATRNTNGSIASLSMGIILVIVLFTGEAILRFFGISVGSFRVGGGILILLMAISMLNAKMSNVKQTREEALDSADRDSVAVVPLGTPLLAGPGAISTVILYAQRHTSAAHYVYLFGAIVLLTGLTILLFRLAPTISRLLGKTGINIVTRIMGLIMAAMGVEFITHGLKQLFPILAS</sequence>
<keyword evidence="6 7" id="KW-0472">Membrane</keyword>
<keyword evidence="3" id="KW-1003">Cell membrane</keyword>
<dbReference type="PANTHER" id="PTHR33508:SF1">
    <property type="entry name" value="UPF0056 MEMBRANE PROTEIN YHCE"/>
    <property type="match status" value="1"/>
</dbReference>
<evidence type="ECO:0000256" key="7">
    <source>
        <dbReference type="RuleBase" id="RU362048"/>
    </source>
</evidence>
<name>A0A840UTW0_9BACT</name>
<reference evidence="8 9" key="1">
    <citation type="submission" date="2020-08" db="EMBL/GenBank/DDBJ databases">
        <title>Genomic Encyclopedia of Type Strains, Phase IV (KMG-IV): sequencing the most valuable type-strain genomes for metagenomic binning, comparative biology and taxonomic classification.</title>
        <authorList>
            <person name="Goeker M."/>
        </authorList>
    </citation>
    <scope>NUCLEOTIDE SEQUENCE [LARGE SCALE GENOMIC DNA]</scope>
    <source>
        <strain evidence="8 9">DSM 28570</strain>
    </source>
</reference>
<feature type="transmembrane region" description="Helical" evidence="7">
    <location>
        <begin position="145"/>
        <end position="166"/>
    </location>
</feature>
<dbReference type="Proteomes" id="UP000539642">
    <property type="component" value="Unassembled WGS sequence"/>
</dbReference>
<dbReference type="RefSeq" id="WP_183350852.1">
    <property type="nucleotide sequence ID" value="NZ_JACHEO010000010.1"/>
</dbReference>
<feature type="transmembrane region" description="Helical" evidence="7">
    <location>
        <begin position="187"/>
        <end position="204"/>
    </location>
</feature>
<dbReference type="PANTHER" id="PTHR33508">
    <property type="entry name" value="UPF0056 MEMBRANE PROTEIN YHCE"/>
    <property type="match status" value="1"/>
</dbReference>